<keyword evidence="4" id="KW-0560">Oxidoreductase</keyword>
<dbReference type="Gene3D" id="3.30.390.30">
    <property type="match status" value="1"/>
</dbReference>
<dbReference type="InterPro" id="IPR016156">
    <property type="entry name" value="FAD/NAD-linked_Rdtase_dimer_sf"/>
</dbReference>
<geneLocation type="plasmid" evidence="7 8">
    <name>unnamed2</name>
</geneLocation>
<evidence type="ECO:0000259" key="6">
    <source>
        <dbReference type="Pfam" id="PF14759"/>
    </source>
</evidence>
<dbReference type="SUPFAM" id="SSF51905">
    <property type="entry name" value="FAD/NAD(P)-binding domain"/>
    <property type="match status" value="1"/>
</dbReference>
<dbReference type="PANTHER" id="PTHR43557:SF2">
    <property type="entry name" value="RIESKE DOMAIN-CONTAINING PROTEIN-RELATED"/>
    <property type="match status" value="1"/>
</dbReference>
<dbReference type="GO" id="GO:0016651">
    <property type="term" value="F:oxidoreductase activity, acting on NAD(P)H"/>
    <property type="evidence" value="ECO:0007669"/>
    <property type="project" value="TreeGrafter"/>
</dbReference>
<dbReference type="KEGG" id="mon:G8E03_15155"/>
<dbReference type="AlphaFoldDB" id="A0A6G7VQJ6"/>
<evidence type="ECO:0000313" key="8">
    <source>
        <dbReference type="Proteomes" id="UP000500791"/>
    </source>
</evidence>
<dbReference type="EMBL" id="CP049813">
    <property type="protein sequence ID" value="QIK42192.1"/>
    <property type="molecule type" value="Genomic_DNA"/>
</dbReference>
<evidence type="ECO:0000256" key="2">
    <source>
        <dbReference type="ARBA" id="ARBA00022630"/>
    </source>
</evidence>
<name>A0A6G7VQJ6_9RHOB</name>
<dbReference type="RefSeq" id="WP_166194479.1">
    <property type="nucleotide sequence ID" value="NZ_CP049813.1"/>
</dbReference>
<keyword evidence="2" id="KW-0285">Flavoprotein</keyword>
<sequence>MKRDVVIVGSGQAGARVALDLRDAGFAGTITLVGAEPHLPYERPQLSKEMLADSARPPQFIAEAQEWHTREIELLLGHSLVDAEPDSRQLAIDDGRELTYGHLVLATGTAARHCAELSGLAVPVHVMRTIEDAEAIRQRLPQGGKIVIVGGGIIGLEVAAAAIGTCDVTVLEAGTGLLQRAVPSQMAAHLATLHGEKGVRFRYNARPISSSGHEIHLSDGSSETADLVVVGIGVEPQPGIAAMFGLPEDRPGLRVESSAMTERNGVLAIGDAAEQFSVCHDRWMRIETWANANDQAAAAVATLTGAPQPTPPTPWFWSDQYDINFQVTGDAIGDSTVLRGDPTSGRFSVIALRGDEIVGGASVGMPKDIAALRRIAGRGVILPRTQIEDLSFNLRKAIPT</sequence>
<dbReference type="PRINTS" id="PR00411">
    <property type="entry name" value="PNDRDTASEI"/>
</dbReference>
<dbReference type="PANTHER" id="PTHR43557">
    <property type="entry name" value="APOPTOSIS-INDUCING FACTOR 1"/>
    <property type="match status" value="1"/>
</dbReference>
<dbReference type="Pfam" id="PF07992">
    <property type="entry name" value="Pyr_redox_2"/>
    <property type="match status" value="1"/>
</dbReference>
<dbReference type="InterPro" id="IPR023753">
    <property type="entry name" value="FAD/NAD-binding_dom"/>
</dbReference>
<gene>
    <name evidence="7" type="ORF">G8E03_15155</name>
</gene>
<evidence type="ECO:0000256" key="4">
    <source>
        <dbReference type="ARBA" id="ARBA00023002"/>
    </source>
</evidence>
<keyword evidence="8" id="KW-1185">Reference proteome</keyword>
<dbReference type="Pfam" id="PF14759">
    <property type="entry name" value="Reductase_C"/>
    <property type="match status" value="1"/>
</dbReference>
<protein>
    <submittedName>
        <fullName evidence="7">FAD-dependent oxidoreductase</fullName>
    </submittedName>
</protein>
<keyword evidence="3" id="KW-0274">FAD</keyword>
<dbReference type="InterPro" id="IPR050446">
    <property type="entry name" value="FAD-oxidoreductase/Apoptosis"/>
</dbReference>
<dbReference type="InterPro" id="IPR028202">
    <property type="entry name" value="Reductase_C"/>
</dbReference>
<feature type="domain" description="Reductase C-terminal" evidence="6">
    <location>
        <begin position="315"/>
        <end position="397"/>
    </location>
</feature>
<evidence type="ECO:0000313" key="7">
    <source>
        <dbReference type="EMBL" id="QIK42192.1"/>
    </source>
</evidence>
<reference evidence="7 8" key="1">
    <citation type="submission" date="2020-03" db="EMBL/GenBank/DDBJ databases">
        <title>Complete genome sequence of Monaibacterium sp. ALG8 with diverse plasmids.</title>
        <authorList>
            <person name="Sun C."/>
        </authorList>
    </citation>
    <scope>NUCLEOTIDE SEQUENCE [LARGE SCALE GENOMIC DNA]</scope>
    <source>
        <strain evidence="7 8">ALG8</strain>
        <plasmid evidence="7 8">unnamed2</plasmid>
    </source>
</reference>
<keyword evidence="7" id="KW-0614">Plasmid</keyword>
<dbReference type="PRINTS" id="PR00368">
    <property type="entry name" value="FADPNR"/>
</dbReference>
<organism evidence="7 8">
    <name type="scientific">Pontivivens nitratireducens</name>
    <dbReference type="NCBI Taxonomy" id="2758038"/>
    <lineage>
        <taxon>Bacteria</taxon>
        <taxon>Pseudomonadati</taxon>
        <taxon>Pseudomonadota</taxon>
        <taxon>Alphaproteobacteria</taxon>
        <taxon>Rhodobacterales</taxon>
        <taxon>Paracoccaceae</taxon>
        <taxon>Pontivivens</taxon>
    </lineage>
</organism>
<evidence type="ECO:0000256" key="3">
    <source>
        <dbReference type="ARBA" id="ARBA00022827"/>
    </source>
</evidence>
<dbReference type="GO" id="GO:0005737">
    <property type="term" value="C:cytoplasm"/>
    <property type="evidence" value="ECO:0007669"/>
    <property type="project" value="TreeGrafter"/>
</dbReference>
<dbReference type="Proteomes" id="UP000500791">
    <property type="component" value="Plasmid unnamed2"/>
</dbReference>
<comment type="cofactor">
    <cofactor evidence="1">
        <name>FAD</name>
        <dbReference type="ChEBI" id="CHEBI:57692"/>
    </cofactor>
</comment>
<evidence type="ECO:0000259" key="5">
    <source>
        <dbReference type="Pfam" id="PF07992"/>
    </source>
</evidence>
<dbReference type="SUPFAM" id="SSF55424">
    <property type="entry name" value="FAD/NAD-linked reductases, dimerisation (C-terminal) domain"/>
    <property type="match status" value="1"/>
</dbReference>
<evidence type="ECO:0000256" key="1">
    <source>
        <dbReference type="ARBA" id="ARBA00001974"/>
    </source>
</evidence>
<dbReference type="InterPro" id="IPR036188">
    <property type="entry name" value="FAD/NAD-bd_sf"/>
</dbReference>
<proteinExistence type="predicted"/>
<feature type="domain" description="FAD/NAD(P)-binding" evidence="5">
    <location>
        <begin position="4"/>
        <end position="296"/>
    </location>
</feature>
<accession>A0A6G7VQJ6</accession>
<dbReference type="Gene3D" id="3.50.50.60">
    <property type="entry name" value="FAD/NAD(P)-binding domain"/>
    <property type="match status" value="2"/>
</dbReference>